<comment type="caution">
    <text evidence="2">The sequence shown here is derived from an EMBL/GenBank/DDBJ whole genome shotgun (WGS) entry which is preliminary data.</text>
</comment>
<keyword evidence="3" id="KW-1185">Reference proteome</keyword>
<feature type="transmembrane region" description="Helical" evidence="1">
    <location>
        <begin position="209"/>
        <end position="230"/>
    </location>
</feature>
<dbReference type="EMBL" id="JACCBT010000001">
    <property type="protein sequence ID" value="NYE15514.1"/>
    <property type="molecule type" value="Genomic_DNA"/>
</dbReference>
<dbReference type="Proteomes" id="UP000591272">
    <property type="component" value="Unassembled WGS sequence"/>
</dbReference>
<gene>
    <name evidence="2" type="ORF">BJ999_005810</name>
</gene>
<organism evidence="2 3">
    <name type="scientific">Actinomadura citrea</name>
    <dbReference type="NCBI Taxonomy" id="46158"/>
    <lineage>
        <taxon>Bacteria</taxon>
        <taxon>Bacillati</taxon>
        <taxon>Actinomycetota</taxon>
        <taxon>Actinomycetes</taxon>
        <taxon>Streptosporangiales</taxon>
        <taxon>Thermomonosporaceae</taxon>
        <taxon>Actinomadura</taxon>
    </lineage>
</organism>
<keyword evidence="1" id="KW-1133">Transmembrane helix</keyword>
<accession>A0A7Y9GFF0</accession>
<proteinExistence type="predicted"/>
<evidence type="ECO:0000313" key="2">
    <source>
        <dbReference type="EMBL" id="NYE15514.1"/>
    </source>
</evidence>
<sequence>MNGFLSELGKKLAERWLSLLALPGMLYLAAVTVAMTLGHAHPLDLGELSHHITNWSSSRSFRSVGGTVLIMVVALLGSIVVGLAVGALGTVVEMVWTLPGRRGPARWLAARRRSRSRKAKDRADNATSEAELAEAIAAANRICLLEADRPTWIGDRLRVTRLRIAAVYGLDLDSAWARLWLIVPEDTRKAVASAGDAFAASTRITAWGILYVLLGAWWWPSLLIGFGILVTARVRSRSATTNLAELIEAVVDLHAHELADSVKLAHDTYTDPDVGKRINRFVQKSRWDPTSALAD</sequence>
<feature type="transmembrane region" description="Helical" evidence="1">
    <location>
        <begin position="64"/>
        <end position="92"/>
    </location>
</feature>
<reference evidence="2 3" key="1">
    <citation type="submission" date="2020-07" db="EMBL/GenBank/DDBJ databases">
        <title>Sequencing the genomes of 1000 actinobacteria strains.</title>
        <authorList>
            <person name="Klenk H.-P."/>
        </authorList>
    </citation>
    <scope>NUCLEOTIDE SEQUENCE [LARGE SCALE GENOMIC DNA]</scope>
    <source>
        <strain evidence="2 3">DSM 43461</strain>
    </source>
</reference>
<keyword evidence="1" id="KW-0472">Membrane</keyword>
<evidence type="ECO:0000313" key="3">
    <source>
        <dbReference type="Proteomes" id="UP000591272"/>
    </source>
</evidence>
<evidence type="ECO:0008006" key="4">
    <source>
        <dbReference type="Google" id="ProtNLM"/>
    </source>
</evidence>
<dbReference type="RefSeq" id="WP_179836194.1">
    <property type="nucleotide sequence ID" value="NZ_BMRD01000004.1"/>
</dbReference>
<name>A0A7Y9GFF0_9ACTN</name>
<keyword evidence="1" id="KW-0812">Transmembrane</keyword>
<dbReference type="AlphaFoldDB" id="A0A7Y9GFF0"/>
<evidence type="ECO:0000256" key="1">
    <source>
        <dbReference type="SAM" id="Phobius"/>
    </source>
</evidence>
<protein>
    <recommendedName>
        <fullName evidence="4">Vegetative cell wall protein gp1</fullName>
    </recommendedName>
</protein>